<evidence type="ECO:0000313" key="3">
    <source>
        <dbReference type="Proteomes" id="UP000824469"/>
    </source>
</evidence>
<accession>A0AA38FUH6</accession>
<feature type="non-terminal residue" evidence="2">
    <location>
        <position position="97"/>
    </location>
</feature>
<dbReference type="Proteomes" id="UP000824469">
    <property type="component" value="Unassembled WGS sequence"/>
</dbReference>
<organism evidence="2 3">
    <name type="scientific">Taxus chinensis</name>
    <name type="common">Chinese yew</name>
    <name type="synonym">Taxus wallichiana var. chinensis</name>
    <dbReference type="NCBI Taxonomy" id="29808"/>
    <lineage>
        <taxon>Eukaryota</taxon>
        <taxon>Viridiplantae</taxon>
        <taxon>Streptophyta</taxon>
        <taxon>Embryophyta</taxon>
        <taxon>Tracheophyta</taxon>
        <taxon>Spermatophyta</taxon>
        <taxon>Pinopsida</taxon>
        <taxon>Pinidae</taxon>
        <taxon>Conifers II</taxon>
        <taxon>Cupressales</taxon>
        <taxon>Taxaceae</taxon>
        <taxon>Taxus</taxon>
    </lineage>
</organism>
<proteinExistence type="predicted"/>
<evidence type="ECO:0000313" key="2">
    <source>
        <dbReference type="EMBL" id="KAH9310300.1"/>
    </source>
</evidence>
<name>A0AA38FUH6_TAXCH</name>
<comment type="caution">
    <text evidence="2">The sequence shown here is derived from an EMBL/GenBank/DDBJ whole genome shotgun (WGS) entry which is preliminary data.</text>
</comment>
<gene>
    <name evidence="2" type="ORF">KI387_044705</name>
</gene>
<dbReference type="EMBL" id="JAHRHJ020000007">
    <property type="protein sequence ID" value="KAH9310300.1"/>
    <property type="molecule type" value="Genomic_DNA"/>
</dbReference>
<feature type="non-terminal residue" evidence="2">
    <location>
        <position position="1"/>
    </location>
</feature>
<dbReference type="AlphaFoldDB" id="A0AA38FUH6"/>
<protein>
    <submittedName>
        <fullName evidence="2">Uncharacterized protein</fullName>
    </submittedName>
</protein>
<reference evidence="2 3" key="1">
    <citation type="journal article" date="2021" name="Nat. Plants">
        <title>The Taxus genome provides insights into paclitaxel biosynthesis.</title>
        <authorList>
            <person name="Xiong X."/>
            <person name="Gou J."/>
            <person name="Liao Q."/>
            <person name="Li Y."/>
            <person name="Zhou Q."/>
            <person name="Bi G."/>
            <person name="Li C."/>
            <person name="Du R."/>
            <person name="Wang X."/>
            <person name="Sun T."/>
            <person name="Guo L."/>
            <person name="Liang H."/>
            <person name="Lu P."/>
            <person name="Wu Y."/>
            <person name="Zhang Z."/>
            <person name="Ro D.K."/>
            <person name="Shang Y."/>
            <person name="Huang S."/>
            <person name="Yan J."/>
        </authorList>
    </citation>
    <scope>NUCLEOTIDE SEQUENCE [LARGE SCALE GENOMIC DNA]</scope>
    <source>
        <strain evidence="2">Ta-2019</strain>
    </source>
</reference>
<sequence length="97" mass="11225">ELIDEQVCNALNKVTVEREVRLFAWNDSIRALEGKLAKKTEELAKVARKLKQEELINAQLRCELKEEKENVQEVYKKVDSIKSSIILKHPDLTPIPQ</sequence>
<keyword evidence="3" id="KW-1185">Reference proteome</keyword>
<feature type="coiled-coil region" evidence="1">
    <location>
        <begin position="29"/>
        <end position="84"/>
    </location>
</feature>
<evidence type="ECO:0000256" key="1">
    <source>
        <dbReference type="SAM" id="Coils"/>
    </source>
</evidence>
<keyword evidence="1" id="KW-0175">Coiled coil</keyword>